<dbReference type="SMART" id="SM00228">
    <property type="entry name" value="PDZ"/>
    <property type="match status" value="1"/>
</dbReference>
<dbReference type="InterPro" id="IPR005151">
    <property type="entry name" value="Tail-specific_protease"/>
</dbReference>
<comment type="similarity">
    <text evidence="1 5">Belongs to the peptidase S41A family.</text>
</comment>
<dbReference type="InterPro" id="IPR036034">
    <property type="entry name" value="PDZ_sf"/>
</dbReference>
<dbReference type="InterPro" id="IPR001478">
    <property type="entry name" value="PDZ"/>
</dbReference>
<dbReference type="GO" id="GO:0004175">
    <property type="term" value="F:endopeptidase activity"/>
    <property type="evidence" value="ECO:0007669"/>
    <property type="project" value="TreeGrafter"/>
</dbReference>
<dbReference type="PROSITE" id="PS51257">
    <property type="entry name" value="PROKAR_LIPOPROTEIN"/>
    <property type="match status" value="1"/>
</dbReference>
<dbReference type="SMART" id="SM00245">
    <property type="entry name" value="TSPc"/>
    <property type="match status" value="1"/>
</dbReference>
<dbReference type="PANTHER" id="PTHR32060:SF30">
    <property type="entry name" value="CARBOXY-TERMINAL PROCESSING PROTEASE CTPA"/>
    <property type="match status" value="1"/>
</dbReference>
<dbReference type="CDD" id="cd06782">
    <property type="entry name" value="cpPDZ_CPP-like"/>
    <property type="match status" value="1"/>
</dbReference>
<dbReference type="GO" id="GO:0006508">
    <property type="term" value="P:proteolysis"/>
    <property type="evidence" value="ECO:0007669"/>
    <property type="project" value="UniProtKB-KW"/>
</dbReference>
<evidence type="ECO:0000313" key="9">
    <source>
        <dbReference type="Proteomes" id="UP000480684"/>
    </source>
</evidence>
<keyword evidence="9" id="KW-1185">Reference proteome</keyword>
<dbReference type="RefSeq" id="WP_163681243.1">
    <property type="nucleotide sequence ID" value="NZ_JAAIYP010000039.1"/>
</dbReference>
<dbReference type="Gene3D" id="3.90.226.10">
    <property type="entry name" value="2-enoyl-CoA Hydratase, Chain A, domain 1"/>
    <property type="match status" value="1"/>
</dbReference>
<keyword evidence="2 5" id="KW-0645">Protease</keyword>
<organism evidence="8 9">
    <name type="scientific">Magnetospirillum aberrantis SpK</name>
    <dbReference type="NCBI Taxonomy" id="908842"/>
    <lineage>
        <taxon>Bacteria</taxon>
        <taxon>Pseudomonadati</taxon>
        <taxon>Pseudomonadota</taxon>
        <taxon>Alphaproteobacteria</taxon>
        <taxon>Rhodospirillales</taxon>
        <taxon>Rhodospirillaceae</taxon>
        <taxon>Magnetospirillum</taxon>
    </lineage>
</organism>
<evidence type="ECO:0000259" key="7">
    <source>
        <dbReference type="PROSITE" id="PS50106"/>
    </source>
</evidence>
<feature type="region of interest" description="Disordered" evidence="6">
    <location>
        <begin position="521"/>
        <end position="540"/>
    </location>
</feature>
<evidence type="ECO:0000313" key="8">
    <source>
        <dbReference type="EMBL" id="NFV81329.1"/>
    </source>
</evidence>
<dbReference type="NCBIfam" id="TIGR00225">
    <property type="entry name" value="prc"/>
    <property type="match status" value="1"/>
</dbReference>
<sequence length="540" mass="57670">MPDLKRNATARWIVAASLLIAGSCAPVSQKLHAMPEAPYDTGEAERTIHYAYTSIVERHLERATAADVALEGMRGLAAIDPEIVVSRLDGKILLSASDHLAAEYPAPEADDVRGWSRLTVTVALEARGLSARMREADVEAVYQAVFDATLSKMDLFSRYAGAKEAREHRASRNGFGGIGIKFDLTDGESRISEVMEDTPAAEAGLQAGDIITHIEGESLSQLSKDEISKRLRGPVSSSLAMTVRRGFKPIEVNLRRGLIVPPTVSAHLRNGIAEIQISSFNQRTTQSLRQSLEHLRDLNGGNLAGAILDMRGNPGGLLDQAVGVSDLFMRDGTIVSTRGRSPLASQSYDAHDGDIGETLPLAVLVDSKSASAAEIVAAALQDSGRAVVIGTNSYGKGTVQTVIRLPNDGEMTLTWSRFHTPSGYALHGLGVLPTLCTADTAATVDGLTAGLAQETAPTATTVNLGLWRHTRLDETGLRRQLRDTCPGAAHGDARLETDLAERLLLQPELHMRALALSAPAETPAAAELRDPLQSTGQHSR</sequence>
<dbReference type="Gene3D" id="3.30.750.44">
    <property type="match status" value="1"/>
</dbReference>
<dbReference type="Pfam" id="PF03572">
    <property type="entry name" value="Peptidase_S41"/>
    <property type="match status" value="1"/>
</dbReference>
<dbReference type="GO" id="GO:0007165">
    <property type="term" value="P:signal transduction"/>
    <property type="evidence" value="ECO:0007669"/>
    <property type="project" value="TreeGrafter"/>
</dbReference>
<evidence type="ECO:0000256" key="1">
    <source>
        <dbReference type="ARBA" id="ARBA00009179"/>
    </source>
</evidence>
<evidence type="ECO:0000256" key="6">
    <source>
        <dbReference type="SAM" id="MobiDB-lite"/>
    </source>
</evidence>
<proteinExistence type="inferred from homology"/>
<dbReference type="InterPro" id="IPR004447">
    <property type="entry name" value="Peptidase_S41A"/>
</dbReference>
<evidence type="ECO:0000256" key="4">
    <source>
        <dbReference type="ARBA" id="ARBA00022825"/>
    </source>
</evidence>
<gene>
    <name evidence="8" type="ORF">G4223_14525</name>
</gene>
<keyword evidence="4 5" id="KW-0720">Serine protease</keyword>
<dbReference type="EMBL" id="JAAIYP010000039">
    <property type="protein sequence ID" value="NFV81329.1"/>
    <property type="molecule type" value="Genomic_DNA"/>
</dbReference>
<name>A0A7C9UXJ2_9PROT</name>
<dbReference type="PANTHER" id="PTHR32060">
    <property type="entry name" value="TAIL-SPECIFIC PROTEASE"/>
    <property type="match status" value="1"/>
</dbReference>
<evidence type="ECO:0000256" key="5">
    <source>
        <dbReference type="RuleBase" id="RU004404"/>
    </source>
</evidence>
<dbReference type="SUPFAM" id="SSF50156">
    <property type="entry name" value="PDZ domain-like"/>
    <property type="match status" value="1"/>
</dbReference>
<dbReference type="Proteomes" id="UP000480684">
    <property type="component" value="Unassembled WGS sequence"/>
</dbReference>
<evidence type="ECO:0000256" key="2">
    <source>
        <dbReference type="ARBA" id="ARBA00022670"/>
    </source>
</evidence>
<dbReference type="InterPro" id="IPR029045">
    <property type="entry name" value="ClpP/crotonase-like_dom_sf"/>
</dbReference>
<protein>
    <submittedName>
        <fullName evidence="8">PDZ domain-containing protein</fullName>
    </submittedName>
</protein>
<reference evidence="8 9" key="1">
    <citation type="submission" date="2020-02" db="EMBL/GenBank/DDBJ databases">
        <authorList>
            <person name="Dziuba M."/>
            <person name="Kuznetsov B."/>
            <person name="Mardanov A."/>
            <person name="Ravin N."/>
            <person name="Grouzdev D."/>
        </authorList>
    </citation>
    <scope>NUCLEOTIDE SEQUENCE [LARGE SCALE GENOMIC DNA]</scope>
    <source>
        <strain evidence="8 9">SpK</strain>
    </source>
</reference>
<feature type="domain" description="PDZ" evidence="7">
    <location>
        <begin position="164"/>
        <end position="232"/>
    </location>
</feature>
<dbReference type="Gene3D" id="2.30.42.10">
    <property type="match status" value="1"/>
</dbReference>
<dbReference type="SUPFAM" id="SSF52096">
    <property type="entry name" value="ClpP/crotonase"/>
    <property type="match status" value="1"/>
</dbReference>
<dbReference type="GO" id="GO:0030288">
    <property type="term" value="C:outer membrane-bounded periplasmic space"/>
    <property type="evidence" value="ECO:0007669"/>
    <property type="project" value="TreeGrafter"/>
</dbReference>
<dbReference type="PROSITE" id="PS50106">
    <property type="entry name" value="PDZ"/>
    <property type="match status" value="1"/>
</dbReference>
<dbReference type="InterPro" id="IPR041489">
    <property type="entry name" value="PDZ_6"/>
</dbReference>
<comment type="caution">
    <text evidence="8">The sequence shown here is derived from an EMBL/GenBank/DDBJ whole genome shotgun (WGS) entry which is preliminary data.</text>
</comment>
<evidence type="ECO:0000256" key="3">
    <source>
        <dbReference type="ARBA" id="ARBA00022801"/>
    </source>
</evidence>
<accession>A0A7C9UXJ2</accession>
<dbReference type="AlphaFoldDB" id="A0A7C9UXJ2"/>
<keyword evidence="3 5" id="KW-0378">Hydrolase</keyword>
<dbReference type="GO" id="GO:0008236">
    <property type="term" value="F:serine-type peptidase activity"/>
    <property type="evidence" value="ECO:0007669"/>
    <property type="project" value="UniProtKB-KW"/>
</dbReference>
<dbReference type="CDD" id="cd07560">
    <property type="entry name" value="Peptidase_S41_CPP"/>
    <property type="match status" value="1"/>
</dbReference>
<dbReference type="Pfam" id="PF17820">
    <property type="entry name" value="PDZ_6"/>
    <property type="match status" value="1"/>
</dbReference>